<evidence type="ECO:0000313" key="3">
    <source>
        <dbReference type="Proteomes" id="UP001595710"/>
    </source>
</evidence>
<dbReference type="Proteomes" id="UP001595710">
    <property type="component" value="Unassembled WGS sequence"/>
</dbReference>
<evidence type="ECO:0000259" key="1">
    <source>
        <dbReference type="Pfam" id="PF20661"/>
    </source>
</evidence>
<dbReference type="InterPro" id="IPR049191">
    <property type="entry name" value="SutA_RBD"/>
</dbReference>
<gene>
    <name evidence="2" type="ORF">ACFOND_12075</name>
</gene>
<accession>A0ABV7WVA1</accession>
<sequence>MKLRVTSKKDIREDLDAEVNAFLRHGGNINEVERGKSGLDHAKPWINPFKSSDSEKAQSRTPVPEVVAAIDQRKKTKNKKSTRSKRAEKRWIYDDFGEPIRWEWVE</sequence>
<dbReference type="EMBL" id="JBHRYN010000012">
    <property type="protein sequence ID" value="MFC3702380.1"/>
    <property type="molecule type" value="Genomic_DNA"/>
</dbReference>
<dbReference type="Pfam" id="PF20661">
    <property type="entry name" value="SutA-RBD"/>
    <property type="match status" value="1"/>
</dbReference>
<proteinExistence type="predicted"/>
<protein>
    <recommendedName>
        <fullName evidence="1">Transcriptional regulator SutA RNAP-binding domain-containing protein</fullName>
    </recommendedName>
</protein>
<feature type="domain" description="Transcriptional regulator SutA RNAP-binding" evidence="1">
    <location>
        <begin position="6"/>
        <end position="39"/>
    </location>
</feature>
<reference evidence="3" key="1">
    <citation type="journal article" date="2019" name="Int. J. Syst. Evol. Microbiol.">
        <title>The Global Catalogue of Microorganisms (GCM) 10K type strain sequencing project: providing services to taxonomists for standard genome sequencing and annotation.</title>
        <authorList>
            <consortium name="The Broad Institute Genomics Platform"/>
            <consortium name="The Broad Institute Genome Sequencing Center for Infectious Disease"/>
            <person name="Wu L."/>
            <person name="Ma J."/>
        </authorList>
    </citation>
    <scope>NUCLEOTIDE SEQUENCE [LARGE SCALE GENOMIC DNA]</scope>
    <source>
        <strain evidence="3">CECT 8288</strain>
    </source>
</reference>
<dbReference type="RefSeq" id="WP_377363126.1">
    <property type="nucleotide sequence ID" value="NZ_JBHRYN010000012.1"/>
</dbReference>
<name>A0ABV7WVA1_9GAMM</name>
<organism evidence="2 3">
    <name type="scientific">Reinekea marina</name>
    <dbReference type="NCBI Taxonomy" id="1310421"/>
    <lineage>
        <taxon>Bacteria</taxon>
        <taxon>Pseudomonadati</taxon>
        <taxon>Pseudomonadota</taxon>
        <taxon>Gammaproteobacteria</taxon>
        <taxon>Oceanospirillales</taxon>
        <taxon>Saccharospirillaceae</taxon>
        <taxon>Reinekea</taxon>
    </lineage>
</organism>
<evidence type="ECO:0000313" key="2">
    <source>
        <dbReference type="EMBL" id="MFC3702380.1"/>
    </source>
</evidence>
<keyword evidence="3" id="KW-1185">Reference proteome</keyword>
<comment type="caution">
    <text evidence="2">The sequence shown here is derived from an EMBL/GenBank/DDBJ whole genome shotgun (WGS) entry which is preliminary data.</text>
</comment>